<evidence type="ECO:0000256" key="1">
    <source>
        <dbReference type="ARBA" id="ARBA00022741"/>
    </source>
</evidence>
<keyword evidence="1" id="KW-0547">Nucleotide-binding</keyword>
<name>A0AAU9LJR4_9ASTR</name>
<accession>A0AAU9LJR4</accession>
<dbReference type="GO" id="GO:0005524">
    <property type="term" value="F:ATP binding"/>
    <property type="evidence" value="ECO:0007669"/>
    <property type="project" value="UniProtKB-KW"/>
</dbReference>
<evidence type="ECO:0000256" key="2">
    <source>
        <dbReference type="ARBA" id="ARBA00022840"/>
    </source>
</evidence>
<dbReference type="InterPro" id="IPR029048">
    <property type="entry name" value="HSP70_C_sf"/>
</dbReference>
<comment type="caution">
    <text evidence="3">The sequence shown here is derived from an EMBL/GenBank/DDBJ whole genome shotgun (WGS) entry which is preliminary data.</text>
</comment>
<dbReference type="Pfam" id="PF00012">
    <property type="entry name" value="HSP70"/>
    <property type="match status" value="1"/>
</dbReference>
<sequence length="113" mass="13235">MQLVPSDEYISLSVPVAFQKPTPFTRKTRIRAFVQEADKYESEDEEHKKKLEANNALENYAYNMRNTVKDEKIGDKLTLSDNKKIEDAIIWLDTNQLAEADEFEDKMKDIFPF</sequence>
<keyword evidence="2" id="KW-0067">ATP-binding</keyword>
<dbReference type="GO" id="GO:0140662">
    <property type="term" value="F:ATP-dependent protein folding chaperone"/>
    <property type="evidence" value="ECO:0007669"/>
    <property type="project" value="InterPro"/>
</dbReference>
<dbReference type="SUPFAM" id="SSF100934">
    <property type="entry name" value="Heat shock protein 70kD (HSP70), C-terminal subdomain"/>
    <property type="match status" value="1"/>
</dbReference>
<evidence type="ECO:0000313" key="3">
    <source>
        <dbReference type="EMBL" id="CAH1412653.1"/>
    </source>
</evidence>
<proteinExistence type="predicted"/>
<reference evidence="3 4" key="1">
    <citation type="submission" date="2022-01" db="EMBL/GenBank/DDBJ databases">
        <authorList>
            <person name="Xiong W."/>
            <person name="Schranz E."/>
        </authorList>
    </citation>
    <scope>NUCLEOTIDE SEQUENCE [LARGE SCALE GENOMIC DNA]</scope>
</reference>
<dbReference type="EMBL" id="CAKMRJ010000001">
    <property type="protein sequence ID" value="CAH1412653.1"/>
    <property type="molecule type" value="Genomic_DNA"/>
</dbReference>
<dbReference type="Gene3D" id="1.20.1270.10">
    <property type="match status" value="1"/>
</dbReference>
<dbReference type="InterPro" id="IPR013126">
    <property type="entry name" value="Hsp_70_fam"/>
</dbReference>
<dbReference type="AlphaFoldDB" id="A0AAU9LJR4"/>
<evidence type="ECO:0000313" key="4">
    <source>
        <dbReference type="Proteomes" id="UP001157418"/>
    </source>
</evidence>
<gene>
    <name evidence="3" type="ORF">LVIROSA_LOCUS656</name>
</gene>
<keyword evidence="4" id="KW-1185">Reference proteome</keyword>
<protein>
    <submittedName>
        <fullName evidence="3">Uncharacterized protein</fullName>
    </submittedName>
</protein>
<organism evidence="3 4">
    <name type="scientific">Lactuca virosa</name>
    <dbReference type="NCBI Taxonomy" id="75947"/>
    <lineage>
        <taxon>Eukaryota</taxon>
        <taxon>Viridiplantae</taxon>
        <taxon>Streptophyta</taxon>
        <taxon>Embryophyta</taxon>
        <taxon>Tracheophyta</taxon>
        <taxon>Spermatophyta</taxon>
        <taxon>Magnoliopsida</taxon>
        <taxon>eudicotyledons</taxon>
        <taxon>Gunneridae</taxon>
        <taxon>Pentapetalae</taxon>
        <taxon>asterids</taxon>
        <taxon>campanulids</taxon>
        <taxon>Asterales</taxon>
        <taxon>Asteraceae</taxon>
        <taxon>Cichorioideae</taxon>
        <taxon>Cichorieae</taxon>
        <taxon>Lactucinae</taxon>
        <taxon>Lactuca</taxon>
    </lineage>
</organism>
<dbReference type="Proteomes" id="UP001157418">
    <property type="component" value="Unassembled WGS sequence"/>
</dbReference>